<dbReference type="CDD" id="cd01741">
    <property type="entry name" value="GATase1_1"/>
    <property type="match status" value="1"/>
</dbReference>
<dbReference type="EMBL" id="JAPWIE010000005">
    <property type="protein sequence ID" value="MCZ4551688.1"/>
    <property type="molecule type" value="Genomic_DNA"/>
</dbReference>
<dbReference type="PANTHER" id="PTHR42695:SF5">
    <property type="entry name" value="GLUTAMINE AMIDOTRANSFERASE YLR126C-RELATED"/>
    <property type="match status" value="1"/>
</dbReference>
<organism evidence="2 3">
    <name type="scientific">Gordonia rubripertincta</name>
    <name type="common">Rhodococcus corallinus</name>
    <dbReference type="NCBI Taxonomy" id="36822"/>
    <lineage>
        <taxon>Bacteria</taxon>
        <taxon>Bacillati</taxon>
        <taxon>Actinomycetota</taxon>
        <taxon>Actinomycetes</taxon>
        <taxon>Mycobacteriales</taxon>
        <taxon>Gordoniaceae</taxon>
        <taxon>Gordonia</taxon>
    </lineage>
</organism>
<dbReference type="InterPro" id="IPR044992">
    <property type="entry name" value="ChyE-like"/>
</dbReference>
<feature type="domain" description="Glutamine amidotransferase" evidence="1">
    <location>
        <begin position="40"/>
        <end position="190"/>
    </location>
</feature>
<dbReference type="InterPro" id="IPR029062">
    <property type="entry name" value="Class_I_gatase-like"/>
</dbReference>
<dbReference type="Pfam" id="PF00117">
    <property type="entry name" value="GATase"/>
    <property type="match status" value="1"/>
</dbReference>
<dbReference type="SUPFAM" id="SSF52317">
    <property type="entry name" value="Class I glutamine amidotransferase-like"/>
    <property type="match status" value="1"/>
</dbReference>
<keyword evidence="3" id="KW-1185">Reference proteome</keyword>
<evidence type="ECO:0000259" key="1">
    <source>
        <dbReference type="Pfam" id="PF00117"/>
    </source>
</evidence>
<accession>A0ABT4MXF6</accession>
<dbReference type="Proteomes" id="UP001067235">
    <property type="component" value="Unassembled WGS sequence"/>
</dbReference>
<comment type="caution">
    <text evidence="2">The sequence shown here is derived from an EMBL/GenBank/DDBJ whole genome shotgun (WGS) entry which is preliminary data.</text>
</comment>
<dbReference type="PROSITE" id="PS51273">
    <property type="entry name" value="GATASE_TYPE_1"/>
    <property type="match status" value="1"/>
</dbReference>
<dbReference type="Gene3D" id="3.40.50.880">
    <property type="match status" value="1"/>
</dbReference>
<gene>
    <name evidence="2" type="ORF">O4213_16975</name>
</gene>
<dbReference type="PANTHER" id="PTHR42695">
    <property type="entry name" value="GLUTAMINE AMIDOTRANSFERASE YLR126C-RELATED"/>
    <property type="match status" value="1"/>
</dbReference>
<protein>
    <submittedName>
        <fullName evidence="2">Type 1 glutamine amidotransferase</fullName>
    </submittedName>
</protein>
<name>A0ABT4MXF6_GORRU</name>
<dbReference type="RefSeq" id="WP_301572604.1">
    <property type="nucleotide sequence ID" value="NZ_JAPWIE010000005.1"/>
</dbReference>
<sequence>MAELSETAQRSENSTTQRSRALFVVHDTDTDRGIADTGTLRGHVADRGYEVQIVHPSGELPDVGGFDFVVVMGSSESAYDDSVPWLAAELTFLRAALAANVPIFGVCFGGQLLSRVLGGTVKRSDHPEHGYVTVNSVAPELVSNGPWMQMHFDRFSLPPGAREIARNGAALQAFTFGRNLAVQFHPEISPAVWATWQASWAVSREGQLVVERGIDLQKITAEITARAEESHRNCGILLDAFLKLVHAPV</sequence>
<evidence type="ECO:0000313" key="3">
    <source>
        <dbReference type="Proteomes" id="UP001067235"/>
    </source>
</evidence>
<evidence type="ECO:0000313" key="2">
    <source>
        <dbReference type="EMBL" id="MCZ4551688.1"/>
    </source>
</evidence>
<dbReference type="InterPro" id="IPR017926">
    <property type="entry name" value="GATASE"/>
</dbReference>
<reference evidence="2" key="1">
    <citation type="submission" date="2022-12" db="EMBL/GenBank/DDBJ databases">
        <authorList>
            <person name="Krivoruchko A.V."/>
            <person name="Elkin A."/>
        </authorList>
    </citation>
    <scope>NUCLEOTIDE SEQUENCE</scope>
    <source>
        <strain evidence="2">IEGM 1388</strain>
    </source>
</reference>
<proteinExistence type="predicted"/>
<keyword evidence="2" id="KW-0315">Glutamine amidotransferase</keyword>